<evidence type="ECO:0000313" key="9">
    <source>
        <dbReference type="EMBL" id="MCO6046359.1"/>
    </source>
</evidence>
<feature type="transmembrane region" description="Helical" evidence="8">
    <location>
        <begin position="286"/>
        <end position="310"/>
    </location>
</feature>
<dbReference type="GO" id="GO:0034755">
    <property type="term" value="P:iron ion transmembrane transport"/>
    <property type="evidence" value="ECO:0007669"/>
    <property type="project" value="TreeGrafter"/>
</dbReference>
<dbReference type="PROSITE" id="PS50283">
    <property type="entry name" value="NA_SOLUT_SYMP_3"/>
    <property type="match status" value="1"/>
</dbReference>
<feature type="transmembrane region" description="Helical" evidence="8">
    <location>
        <begin position="381"/>
        <end position="402"/>
    </location>
</feature>
<evidence type="ECO:0000256" key="2">
    <source>
        <dbReference type="ARBA" id="ARBA00006434"/>
    </source>
</evidence>
<feature type="transmembrane region" description="Helical" evidence="8">
    <location>
        <begin position="118"/>
        <end position="141"/>
    </location>
</feature>
<dbReference type="Proteomes" id="UP001155241">
    <property type="component" value="Unassembled WGS sequence"/>
</dbReference>
<keyword evidence="4 8" id="KW-0812">Transmembrane</keyword>
<keyword evidence="3" id="KW-0813">Transport</keyword>
<dbReference type="InterPro" id="IPR001734">
    <property type="entry name" value="Na/solute_symporter"/>
</dbReference>
<feature type="transmembrane region" description="Helical" evidence="8">
    <location>
        <begin position="237"/>
        <end position="259"/>
    </location>
</feature>
<evidence type="ECO:0000313" key="10">
    <source>
        <dbReference type="Proteomes" id="UP001155241"/>
    </source>
</evidence>
<accession>A0A9X2FD24</accession>
<comment type="caution">
    <text evidence="9">The sequence shown here is derived from an EMBL/GenBank/DDBJ whole genome shotgun (WGS) entry which is preliminary data.</text>
</comment>
<reference evidence="9" key="1">
    <citation type="submission" date="2022-06" db="EMBL/GenBank/DDBJ databases">
        <title>Aeoliella straminimaris, a novel planctomycete from sediments.</title>
        <authorList>
            <person name="Vitorino I.R."/>
            <person name="Lage O.M."/>
        </authorList>
    </citation>
    <scope>NUCLEOTIDE SEQUENCE</scope>
    <source>
        <strain evidence="9">ICT_H6.2</strain>
    </source>
</reference>
<feature type="transmembrane region" description="Helical" evidence="8">
    <location>
        <begin position="347"/>
        <end position="369"/>
    </location>
</feature>
<evidence type="ECO:0000256" key="3">
    <source>
        <dbReference type="ARBA" id="ARBA00022448"/>
    </source>
</evidence>
<gene>
    <name evidence="9" type="ORF">NG895_20865</name>
</gene>
<evidence type="ECO:0000256" key="8">
    <source>
        <dbReference type="SAM" id="Phobius"/>
    </source>
</evidence>
<keyword evidence="6 8" id="KW-1133">Transmembrane helix</keyword>
<dbReference type="InterPro" id="IPR038377">
    <property type="entry name" value="Na/Glc_symporter_sf"/>
</dbReference>
<dbReference type="AlphaFoldDB" id="A0A9X2FD24"/>
<dbReference type="GO" id="GO:0015293">
    <property type="term" value="F:symporter activity"/>
    <property type="evidence" value="ECO:0007669"/>
    <property type="project" value="UniProtKB-KW"/>
</dbReference>
<feature type="transmembrane region" description="Helical" evidence="8">
    <location>
        <begin position="90"/>
        <end position="106"/>
    </location>
</feature>
<dbReference type="RefSeq" id="WP_252854471.1">
    <property type="nucleotide sequence ID" value="NZ_JAMXLR010000072.1"/>
</dbReference>
<protein>
    <submittedName>
        <fullName evidence="9">Nramp family divalent metal transporter</fullName>
    </submittedName>
</protein>
<feature type="transmembrane region" description="Helical" evidence="8">
    <location>
        <begin position="153"/>
        <end position="172"/>
    </location>
</feature>
<sequence>MSDTRPAAARRRWRFGPGFVVTAAFIGPGTVITAGHAGALFGYSLLWTLLVAIAATIVLQEMAGRLGLVTRCGLASAIHKSIPNASAQRAATLLVLAAIVVGNTAYQTGNLIGAGLGFSILTGASVRLGAMMLGGIAMLLLAFGGGARRLMKLLIAVVILMSIAFVSTAMLVRPDASQVLREVFTFSLPEGSMLTAMALIGTTVVPYNLFLHARVVQERWSEANSLRHSLRESRLDTLLAVTLGGLVTMAILVTAAVAFGGTADGAISRDDLARQLQPLLGPMGKYLFAAGLLAAGLTSAITAPLAAGFVVSESVRQSSPSLARNASLIVALVGTVLAGASGQSPQVTIVFAQAANGLLLPLVAAFLLWTMNRPQLLGQNCNNWMLNIAAGFVVGIAALPGVKSLIGLFH</sequence>
<name>A0A9X2FD24_9BACT</name>
<comment type="similarity">
    <text evidence="2">Belongs to the sodium:solute symporter (SSF) (TC 2.A.21) family.</text>
</comment>
<dbReference type="Pfam" id="PF01566">
    <property type="entry name" value="Nramp"/>
    <property type="match status" value="1"/>
</dbReference>
<keyword evidence="10" id="KW-1185">Reference proteome</keyword>
<dbReference type="GO" id="GO:0015086">
    <property type="term" value="F:cadmium ion transmembrane transporter activity"/>
    <property type="evidence" value="ECO:0007669"/>
    <property type="project" value="TreeGrafter"/>
</dbReference>
<evidence type="ECO:0000256" key="4">
    <source>
        <dbReference type="ARBA" id="ARBA00022692"/>
    </source>
</evidence>
<proteinExistence type="inferred from homology"/>
<organism evidence="9 10">
    <name type="scientific">Aeoliella straminimaris</name>
    <dbReference type="NCBI Taxonomy" id="2954799"/>
    <lineage>
        <taxon>Bacteria</taxon>
        <taxon>Pseudomonadati</taxon>
        <taxon>Planctomycetota</taxon>
        <taxon>Planctomycetia</taxon>
        <taxon>Pirellulales</taxon>
        <taxon>Lacipirellulaceae</taxon>
        <taxon>Aeoliella</taxon>
    </lineage>
</organism>
<evidence type="ECO:0000256" key="6">
    <source>
        <dbReference type="ARBA" id="ARBA00022989"/>
    </source>
</evidence>
<feature type="transmembrane region" description="Helical" evidence="8">
    <location>
        <begin position="322"/>
        <end position="341"/>
    </location>
</feature>
<dbReference type="InterPro" id="IPR001046">
    <property type="entry name" value="NRAMP_fam"/>
</dbReference>
<dbReference type="PANTHER" id="PTHR11706">
    <property type="entry name" value="SOLUTE CARRIER PROTEIN FAMILY 11 MEMBER"/>
    <property type="match status" value="1"/>
</dbReference>
<keyword evidence="7 8" id="KW-0472">Membrane</keyword>
<feature type="transmembrane region" description="Helical" evidence="8">
    <location>
        <begin position="40"/>
        <end position="59"/>
    </location>
</feature>
<dbReference type="NCBIfam" id="NF037982">
    <property type="entry name" value="Nramp_1"/>
    <property type="match status" value="1"/>
</dbReference>
<feature type="transmembrane region" description="Helical" evidence="8">
    <location>
        <begin position="12"/>
        <end position="34"/>
    </location>
</feature>
<evidence type="ECO:0000256" key="7">
    <source>
        <dbReference type="ARBA" id="ARBA00023136"/>
    </source>
</evidence>
<keyword evidence="5" id="KW-0769">Symport</keyword>
<dbReference type="GO" id="GO:0005384">
    <property type="term" value="F:manganese ion transmembrane transporter activity"/>
    <property type="evidence" value="ECO:0007669"/>
    <property type="project" value="TreeGrafter"/>
</dbReference>
<dbReference type="Gene3D" id="1.20.1730.10">
    <property type="entry name" value="Sodium/glucose cotransporter"/>
    <property type="match status" value="1"/>
</dbReference>
<feature type="transmembrane region" description="Helical" evidence="8">
    <location>
        <begin position="192"/>
        <end position="216"/>
    </location>
</feature>
<dbReference type="PRINTS" id="PR00447">
    <property type="entry name" value="NATRESASSCMP"/>
</dbReference>
<dbReference type="GO" id="GO:0005886">
    <property type="term" value="C:plasma membrane"/>
    <property type="evidence" value="ECO:0007669"/>
    <property type="project" value="TreeGrafter"/>
</dbReference>
<dbReference type="PANTHER" id="PTHR11706:SF33">
    <property type="entry name" value="NATURAL RESISTANCE-ASSOCIATED MACROPHAGE PROTEIN 2"/>
    <property type="match status" value="1"/>
</dbReference>
<dbReference type="EMBL" id="JAMXLR010000072">
    <property type="protein sequence ID" value="MCO6046359.1"/>
    <property type="molecule type" value="Genomic_DNA"/>
</dbReference>
<evidence type="ECO:0000256" key="5">
    <source>
        <dbReference type="ARBA" id="ARBA00022847"/>
    </source>
</evidence>
<evidence type="ECO:0000256" key="1">
    <source>
        <dbReference type="ARBA" id="ARBA00004141"/>
    </source>
</evidence>
<comment type="subcellular location">
    <subcellularLocation>
        <location evidence="1">Membrane</location>
        <topology evidence="1">Multi-pass membrane protein</topology>
    </subcellularLocation>
</comment>